<keyword evidence="4" id="KW-0812">Transmembrane</keyword>
<dbReference type="CDD" id="cd01949">
    <property type="entry name" value="GGDEF"/>
    <property type="match status" value="1"/>
</dbReference>
<gene>
    <name evidence="7" type="ORF">F4V43_17435</name>
</gene>
<dbReference type="SUPFAM" id="SSF158472">
    <property type="entry name" value="HAMP domain-like"/>
    <property type="match status" value="1"/>
</dbReference>
<dbReference type="InterPro" id="IPR003660">
    <property type="entry name" value="HAMP_dom"/>
</dbReference>
<dbReference type="InterPro" id="IPR043128">
    <property type="entry name" value="Rev_trsase/Diguanyl_cyclase"/>
</dbReference>
<evidence type="ECO:0000256" key="2">
    <source>
        <dbReference type="ARBA" id="ARBA00022475"/>
    </source>
</evidence>
<evidence type="ECO:0000256" key="1">
    <source>
        <dbReference type="ARBA" id="ARBA00004236"/>
    </source>
</evidence>
<protein>
    <submittedName>
        <fullName evidence="7">Diguanylate cyclase</fullName>
    </submittedName>
</protein>
<comment type="caution">
    <text evidence="7">The sequence shown here is derived from an EMBL/GenBank/DDBJ whole genome shotgun (WGS) entry which is preliminary data.</text>
</comment>
<dbReference type="GO" id="GO:0043709">
    <property type="term" value="P:cell adhesion involved in single-species biofilm formation"/>
    <property type="evidence" value="ECO:0007669"/>
    <property type="project" value="TreeGrafter"/>
</dbReference>
<dbReference type="InterPro" id="IPR000160">
    <property type="entry name" value="GGDEF_dom"/>
</dbReference>
<accession>A0A5J5FVL2</accession>
<dbReference type="Pfam" id="PF00990">
    <property type="entry name" value="GGDEF"/>
    <property type="match status" value="1"/>
</dbReference>
<feature type="domain" description="HAMP" evidence="5">
    <location>
        <begin position="204"/>
        <end position="257"/>
    </location>
</feature>
<dbReference type="CDD" id="cd06225">
    <property type="entry name" value="HAMP"/>
    <property type="match status" value="1"/>
</dbReference>
<dbReference type="AlphaFoldDB" id="A0A5J5FVL2"/>
<reference evidence="7 8" key="1">
    <citation type="submission" date="2019-09" db="EMBL/GenBank/DDBJ databases">
        <title>Bacillus ochoae sp. nov., Paenibacillus whitsoniae sp. nov., Paenibacillus spiritus sp. nov. Isolated from the Mars Exploration Rover during spacecraft assembly.</title>
        <authorList>
            <person name="Seuylemezian A."/>
            <person name="Vaishampayan P."/>
        </authorList>
    </citation>
    <scope>NUCLEOTIDE SEQUENCE [LARGE SCALE GENOMIC DNA]</scope>
    <source>
        <strain evidence="7 8">MER_111</strain>
    </source>
</reference>
<dbReference type="GO" id="GO:1902201">
    <property type="term" value="P:negative regulation of bacterial-type flagellum-dependent cell motility"/>
    <property type="evidence" value="ECO:0007669"/>
    <property type="project" value="TreeGrafter"/>
</dbReference>
<dbReference type="GO" id="GO:0052621">
    <property type="term" value="F:diguanylate cyclase activity"/>
    <property type="evidence" value="ECO:0007669"/>
    <property type="project" value="TreeGrafter"/>
</dbReference>
<dbReference type="InterPro" id="IPR029787">
    <property type="entry name" value="Nucleotide_cyclase"/>
</dbReference>
<evidence type="ECO:0000313" key="7">
    <source>
        <dbReference type="EMBL" id="KAA8997545.1"/>
    </source>
</evidence>
<dbReference type="RefSeq" id="WP_150459544.1">
    <property type="nucleotide sequence ID" value="NZ_VYKK01000029.1"/>
</dbReference>
<feature type="transmembrane region" description="Helical" evidence="4">
    <location>
        <begin position="183"/>
        <end position="207"/>
    </location>
</feature>
<evidence type="ECO:0000256" key="3">
    <source>
        <dbReference type="ARBA" id="ARBA00023136"/>
    </source>
</evidence>
<sequence>MRLSIRLKLYMSFAIIIALFLTTTVVSNLLTNRIVRLTDSILQSEVRLEVVQRINLFARTVNDNGAHYMLAPMSSERDFESRFKASVSYLEDEIDKLDKLTQDERSREQIEDFRRKWSAYLKVKWNIIDQKEQGQVGAAQVQYTRNSFDPVAFALHAFSKEEQERIDGYRSTIERSVRLNRTLTYSAASAAIVLSLVVAFVLSNWMVRRIDRLKSSAQTVARGNLDVPPLHFQGKDELRDLAEAFNTMTGSLRSVVDSNQLLQQLSERDGLTGIANRRRYDSGLAQEWERLVREGGELSLVLCDIDYFKRFNDYYGHQEGDRCLRLVAGVIQEAAHDRGALAARYGGEEFVVLMPDSSLDDALGMAERIREGIDALRLPHRASRVGETVTLSLGVAHAVPSSGEPPEELLKRADGALYEAKEAGRNRIGVSGTERSNP</sequence>
<dbReference type="GO" id="GO:0007165">
    <property type="term" value="P:signal transduction"/>
    <property type="evidence" value="ECO:0007669"/>
    <property type="project" value="InterPro"/>
</dbReference>
<dbReference type="FunFam" id="3.30.70.270:FF:000001">
    <property type="entry name" value="Diguanylate cyclase domain protein"/>
    <property type="match status" value="1"/>
</dbReference>
<dbReference type="GO" id="GO:0005886">
    <property type="term" value="C:plasma membrane"/>
    <property type="evidence" value="ECO:0007669"/>
    <property type="project" value="UniProtKB-SubCell"/>
</dbReference>
<dbReference type="PROSITE" id="PS50885">
    <property type="entry name" value="HAMP"/>
    <property type="match status" value="1"/>
</dbReference>
<dbReference type="Gene3D" id="6.10.340.10">
    <property type="match status" value="1"/>
</dbReference>
<comment type="subcellular location">
    <subcellularLocation>
        <location evidence="1">Cell membrane</location>
    </subcellularLocation>
</comment>
<dbReference type="PANTHER" id="PTHR45138">
    <property type="entry name" value="REGULATORY COMPONENTS OF SENSORY TRANSDUCTION SYSTEM"/>
    <property type="match status" value="1"/>
</dbReference>
<evidence type="ECO:0000259" key="6">
    <source>
        <dbReference type="PROSITE" id="PS50887"/>
    </source>
</evidence>
<evidence type="ECO:0000259" key="5">
    <source>
        <dbReference type="PROSITE" id="PS50885"/>
    </source>
</evidence>
<dbReference type="InterPro" id="IPR024478">
    <property type="entry name" value="HlyB_4HB_MCP"/>
</dbReference>
<dbReference type="Pfam" id="PF00672">
    <property type="entry name" value="HAMP"/>
    <property type="match status" value="1"/>
</dbReference>
<dbReference type="SMART" id="SM00267">
    <property type="entry name" value="GGDEF"/>
    <property type="match status" value="1"/>
</dbReference>
<dbReference type="Proteomes" id="UP000367750">
    <property type="component" value="Unassembled WGS sequence"/>
</dbReference>
<organism evidence="7 8">
    <name type="scientific">Paenibacillus spiritus</name>
    <dbReference type="NCBI Taxonomy" id="2496557"/>
    <lineage>
        <taxon>Bacteria</taxon>
        <taxon>Bacillati</taxon>
        <taxon>Bacillota</taxon>
        <taxon>Bacilli</taxon>
        <taxon>Bacillales</taxon>
        <taxon>Paenibacillaceae</taxon>
        <taxon>Paenibacillus</taxon>
    </lineage>
</organism>
<dbReference type="NCBIfam" id="TIGR00254">
    <property type="entry name" value="GGDEF"/>
    <property type="match status" value="1"/>
</dbReference>
<evidence type="ECO:0000313" key="8">
    <source>
        <dbReference type="Proteomes" id="UP000367750"/>
    </source>
</evidence>
<dbReference type="InterPro" id="IPR050469">
    <property type="entry name" value="Diguanylate_Cyclase"/>
</dbReference>
<dbReference type="PROSITE" id="PS50887">
    <property type="entry name" value="GGDEF"/>
    <property type="match status" value="1"/>
</dbReference>
<keyword evidence="3 4" id="KW-0472">Membrane</keyword>
<dbReference type="SUPFAM" id="SSF55073">
    <property type="entry name" value="Nucleotide cyclase"/>
    <property type="match status" value="1"/>
</dbReference>
<keyword evidence="8" id="KW-1185">Reference proteome</keyword>
<name>A0A5J5FVL2_9BACL</name>
<keyword evidence="4" id="KW-1133">Transmembrane helix</keyword>
<dbReference type="OrthoDB" id="358716at2"/>
<dbReference type="Pfam" id="PF12729">
    <property type="entry name" value="4HB_MCP_1"/>
    <property type="match status" value="1"/>
</dbReference>
<dbReference type="EMBL" id="VYKK01000029">
    <property type="protein sequence ID" value="KAA8997545.1"/>
    <property type="molecule type" value="Genomic_DNA"/>
</dbReference>
<keyword evidence="2" id="KW-1003">Cell membrane</keyword>
<feature type="domain" description="GGDEF" evidence="6">
    <location>
        <begin position="296"/>
        <end position="433"/>
    </location>
</feature>
<proteinExistence type="predicted"/>
<dbReference type="Gene3D" id="3.30.70.270">
    <property type="match status" value="1"/>
</dbReference>
<evidence type="ECO:0000256" key="4">
    <source>
        <dbReference type="SAM" id="Phobius"/>
    </source>
</evidence>
<dbReference type="PANTHER" id="PTHR45138:SF9">
    <property type="entry name" value="DIGUANYLATE CYCLASE DGCM-RELATED"/>
    <property type="match status" value="1"/>
</dbReference>
<dbReference type="SMART" id="SM00304">
    <property type="entry name" value="HAMP"/>
    <property type="match status" value="1"/>
</dbReference>